<dbReference type="EMBL" id="BGPR01008623">
    <property type="protein sequence ID" value="GBN34996.1"/>
    <property type="molecule type" value="Genomic_DNA"/>
</dbReference>
<sequence length="87" mass="9835">MSSLVHLRNLVAFQLLDPAADGSEYYQLKKNMYMSDLLQTPSHHQHEMERTNKCLKTSHSSTSSGCATWAIGVGFYSQVFVSPLQER</sequence>
<keyword evidence="2" id="KW-1185">Reference proteome</keyword>
<organism evidence="1 2">
    <name type="scientific">Araneus ventricosus</name>
    <name type="common">Orbweaver spider</name>
    <name type="synonym">Epeira ventricosa</name>
    <dbReference type="NCBI Taxonomy" id="182803"/>
    <lineage>
        <taxon>Eukaryota</taxon>
        <taxon>Metazoa</taxon>
        <taxon>Ecdysozoa</taxon>
        <taxon>Arthropoda</taxon>
        <taxon>Chelicerata</taxon>
        <taxon>Arachnida</taxon>
        <taxon>Araneae</taxon>
        <taxon>Araneomorphae</taxon>
        <taxon>Entelegynae</taxon>
        <taxon>Araneoidea</taxon>
        <taxon>Araneidae</taxon>
        <taxon>Araneus</taxon>
    </lineage>
</organism>
<evidence type="ECO:0000313" key="2">
    <source>
        <dbReference type="Proteomes" id="UP000499080"/>
    </source>
</evidence>
<dbReference type="Proteomes" id="UP000499080">
    <property type="component" value="Unassembled WGS sequence"/>
</dbReference>
<evidence type="ECO:0000313" key="1">
    <source>
        <dbReference type="EMBL" id="GBN34996.1"/>
    </source>
</evidence>
<name>A0A4Y2NAY5_ARAVE</name>
<reference evidence="1 2" key="1">
    <citation type="journal article" date="2019" name="Sci. Rep.">
        <title>Orb-weaving spider Araneus ventricosus genome elucidates the spidroin gene catalogue.</title>
        <authorList>
            <person name="Kono N."/>
            <person name="Nakamura H."/>
            <person name="Ohtoshi R."/>
            <person name="Moran D.A.P."/>
            <person name="Shinohara A."/>
            <person name="Yoshida Y."/>
            <person name="Fujiwara M."/>
            <person name="Mori M."/>
            <person name="Tomita M."/>
            <person name="Arakawa K."/>
        </authorList>
    </citation>
    <scope>NUCLEOTIDE SEQUENCE [LARGE SCALE GENOMIC DNA]</scope>
</reference>
<gene>
    <name evidence="1" type="ORF">AVEN_183816_1</name>
</gene>
<protein>
    <submittedName>
        <fullName evidence="1">Uncharacterized protein</fullName>
    </submittedName>
</protein>
<dbReference type="AlphaFoldDB" id="A0A4Y2NAY5"/>
<proteinExistence type="predicted"/>
<comment type="caution">
    <text evidence="1">The sequence shown here is derived from an EMBL/GenBank/DDBJ whole genome shotgun (WGS) entry which is preliminary data.</text>
</comment>
<accession>A0A4Y2NAY5</accession>